<feature type="compositionally biased region" description="Polar residues" evidence="1">
    <location>
        <begin position="214"/>
        <end position="227"/>
    </location>
</feature>
<dbReference type="GeneID" id="75829608"/>
<name>A0A9P9Y0B9_9HYPO</name>
<dbReference type="OrthoDB" id="5401654at2759"/>
<dbReference type="EMBL" id="JAGIXG020000026">
    <property type="protein sequence ID" value="KAI6780961.1"/>
    <property type="molecule type" value="Genomic_DNA"/>
</dbReference>
<dbReference type="PANTHER" id="PTHR39610:SF1">
    <property type="match status" value="1"/>
</dbReference>
<evidence type="ECO:0000256" key="1">
    <source>
        <dbReference type="SAM" id="MobiDB-lite"/>
    </source>
</evidence>
<organism evidence="2 3">
    <name type="scientific">Emericellopsis cladophorae</name>
    <dbReference type="NCBI Taxonomy" id="2686198"/>
    <lineage>
        <taxon>Eukaryota</taxon>
        <taxon>Fungi</taxon>
        <taxon>Dikarya</taxon>
        <taxon>Ascomycota</taxon>
        <taxon>Pezizomycotina</taxon>
        <taxon>Sordariomycetes</taxon>
        <taxon>Hypocreomycetidae</taxon>
        <taxon>Hypocreales</taxon>
        <taxon>Bionectriaceae</taxon>
        <taxon>Emericellopsis</taxon>
    </lineage>
</organism>
<feature type="region of interest" description="Disordered" evidence="1">
    <location>
        <begin position="270"/>
        <end position="351"/>
    </location>
</feature>
<keyword evidence="3" id="KW-1185">Reference proteome</keyword>
<comment type="caution">
    <text evidence="2">The sequence shown here is derived from an EMBL/GenBank/DDBJ whole genome shotgun (WGS) entry which is preliminary data.</text>
</comment>
<evidence type="ECO:0000313" key="3">
    <source>
        <dbReference type="Proteomes" id="UP001055219"/>
    </source>
</evidence>
<gene>
    <name evidence="2" type="ORF">J7T54_003103</name>
</gene>
<feature type="region of interest" description="Disordered" evidence="1">
    <location>
        <begin position="107"/>
        <end position="227"/>
    </location>
</feature>
<feature type="compositionally biased region" description="Low complexity" evidence="1">
    <location>
        <begin position="107"/>
        <end position="123"/>
    </location>
</feature>
<feature type="compositionally biased region" description="Low complexity" evidence="1">
    <location>
        <begin position="149"/>
        <end position="159"/>
    </location>
</feature>
<feature type="region of interest" description="Disordered" evidence="1">
    <location>
        <begin position="1"/>
        <end position="73"/>
    </location>
</feature>
<feature type="compositionally biased region" description="Polar residues" evidence="1">
    <location>
        <begin position="18"/>
        <end position="51"/>
    </location>
</feature>
<evidence type="ECO:0000313" key="2">
    <source>
        <dbReference type="EMBL" id="KAI6780961.1"/>
    </source>
</evidence>
<dbReference type="AlphaFoldDB" id="A0A9P9Y0B9"/>
<dbReference type="RefSeq" id="XP_051361817.1">
    <property type="nucleotide sequence ID" value="XM_051506909.1"/>
</dbReference>
<sequence>MPDLNTVPASPRPDRQSPAPQVQTPSVPASPTLNILPSNQSAMNVSSSTTAHAHPWAPYDAEAGPGPLRHPRPLTAAELHIELEKEQEAVVNRLTRELSLLRAAQNASVASNHSSTSNAASTHDQPAEPSLLTSSGFTIPTTRRHRRTSSSASQQLSSSYNGRNAMAMARQDSNASRRSRGPSPAPPMSSSLDPSSYFQQQRMPPPSAIPMTGGSATPMTASESQLSPGIVPATARYEETQYHKNELESTKRENEKLKRKIRELERTLQERARAERGAGHTRSGSASTTRSLSVGVDPGGGTANVAGPRDRGRNNTLHSVTSVGVGVPEDEVRVGESASSAGVGNARANPR</sequence>
<accession>A0A9P9Y0B9</accession>
<dbReference type="Proteomes" id="UP001055219">
    <property type="component" value="Unassembled WGS sequence"/>
</dbReference>
<feature type="compositionally biased region" description="Polar residues" evidence="1">
    <location>
        <begin position="282"/>
        <end position="292"/>
    </location>
</feature>
<reference evidence="2" key="1">
    <citation type="journal article" date="2021" name="J Fungi (Basel)">
        <title>Genomic and Metabolomic Analyses of the Marine Fungus Emericellopsis cladophorae: Insights into Saltwater Adaptability Mechanisms and Its Biosynthetic Potential.</title>
        <authorList>
            <person name="Goncalves M.F.M."/>
            <person name="Hilario S."/>
            <person name="Van de Peer Y."/>
            <person name="Esteves A.C."/>
            <person name="Alves A."/>
        </authorList>
    </citation>
    <scope>NUCLEOTIDE SEQUENCE</scope>
    <source>
        <strain evidence="2">MUM 19.33</strain>
    </source>
</reference>
<proteinExistence type="predicted"/>
<protein>
    <submittedName>
        <fullName evidence="2">Uncharacterized protein</fullName>
    </submittedName>
</protein>
<dbReference type="PANTHER" id="PTHR39610">
    <property type="entry name" value="BZIP DOMAIN-CONTAINING PROTEIN-RELATED"/>
    <property type="match status" value="1"/>
</dbReference>
<reference evidence="2" key="2">
    <citation type="submission" date="2022-07" db="EMBL/GenBank/DDBJ databases">
        <authorList>
            <person name="Goncalves M.F.M."/>
            <person name="Hilario S."/>
            <person name="Van De Peer Y."/>
            <person name="Esteves A.C."/>
            <person name="Alves A."/>
        </authorList>
    </citation>
    <scope>NUCLEOTIDE SEQUENCE</scope>
    <source>
        <strain evidence="2">MUM 19.33</strain>
    </source>
</reference>